<name>A0A4Y2VND6_ARAVE</name>
<evidence type="ECO:0000313" key="2">
    <source>
        <dbReference type="Proteomes" id="UP000499080"/>
    </source>
</evidence>
<reference evidence="1 2" key="1">
    <citation type="journal article" date="2019" name="Sci. Rep.">
        <title>Orb-weaving spider Araneus ventricosus genome elucidates the spidroin gene catalogue.</title>
        <authorList>
            <person name="Kono N."/>
            <person name="Nakamura H."/>
            <person name="Ohtoshi R."/>
            <person name="Moran D.A.P."/>
            <person name="Shinohara A."/>
            <person name="Yoshida Y."/>
            <person name="Fujiwara M."/>
            <person name="Mori M."/>
            <person name="Tomita M."/>
            <person name="Arakawa K."/>
        </authorList>
    </citation>
    <scope>NUCLEOTIDE SEQUENCE [LARGE SCALE GENOMIC DNA]</scope>
</reference>
<protein>
    <submittedName>
        <fullName evidence="1">Uncharacterized protein</fullName>
    </submittedName>
</protein>
<dbReference type="Proteomes" id="UP000499080">
    <property type="component" value="Unassembled WGS sequence"/>
</dbReference>
<evidence type="ECO:0000313" key="1">
    <source>
        <dbReference type="EMBL" id="GBO26825.1"/>
    </source>
</evidence>
<dbReference type="OrthoDB" id="425619at2759"/>
<dbReference type="EMBL" id="BGPR01049818">
    <property type="protein sequence ID" value="GBO26825.1"/>
    <property type="molecule type" value="Genomic_DNA"/>
</dbReference>
<sequence length="81" mass="9576">MQNAQQQDPYIKPILEKKVNPVDRPSWQEIAPESTVSKRYWAVFESPYILRMVFYIGNGRVMMEALADGNEFSRRAEFMKF</sequence>
<keyword evidence="2" id="KW-1185">Reference proteome</keyword>
<comment type="caution">
    <text evidence="1">The sequence shown here is derived from an EMBL/GenBank/DDBJ whole genome shotgun (WGS) entry which is preliminary data.</text>
</comment>
<organism evidence="1 2">
    <name type="scientific">Araneus ventricosus</name>
    <name type="common">Orbweaver spider</name>
    <name type="synonym">Epeira ventricosa</name>
    <dbReference type="NCBI Taxonomy" id="182803"/>
    <lineage>
        <taxon>Eukaryota</taxon>
        <taxon>Metazoa</taxon>
        <taxon>Ecdysozoa</taxon>
        <taxon>Arthropoda</taxon>
        <taxon>Chelicerata</taxon>
        <taxon>Arachnida</taxon>
        <taxon>Araneae</taxon>
        <taxon>Araneomorphae</taxon>
        <taxon>Entelegynae</taxon>
        <taxon>Araneoidea</taxon>
        <taxon>Araneidae</taxon>
        <taxon>Araneus</taxon>
    </lineage>
</organism>
<accession>A0A4Y2VND6</accession>
<gene>
    <name evidence="1" type="ORF">AVEN_13179_1</name>
</gene>
<proteinExistence type="predicted"/>
<dbReference type="AlphaFoldDB" id="A0A4Y2VND6"/>